<dbReference type="InParanoid" id="A0A1Y1YU12"/>
<comment type="caution">
    <text evidence="3">The sequence shown here is derived from an EMBL/GenBank/DDBJ whole genome shotgun (WGS) entry which is preliminary data.</text>
</comment>
<dbReference type="PROSITE" id="PS50192">
    <property type="entry name" value="T_SNARE"/>
    <property type="match status" value="1"/>
</dbReference>
<organism evidence="3 4">
    <name type="scientific">Basidiobolus meristosporus CBS 931.73</name>
    <dbReference type="NCBI Taxonomy" id="1314790"/>
    <lineage>
        <taxon>Eukaryota</taxon>
        <taxon>Fungi</taxon>
        <taxon>Fungi incertae sedis</taxon>
        <taxon>Zoopagomycota</taxon>
        <taxon>Entomophthoromycotina</taxon>
        <taxon>Basidiobolomycetes</taxon>
        <taxon>Basidiobolales</taxon>
        <taxon>Basidiobolaceae</taxon>
        <taxon>Basidiobolus</taxon>
    </lineage>
</organism>
<dbReference type="Gene3D" id="3.30.1520.10">
    <property type="entry name" value="Phox-like domain"/>
    <property type="match status" value="1"/>
</dbReference>
<accession>A0A1Y1YU12</accession>
<dbReference type="InterPro" id="IPR001683">
    <property type="entry name" value="PX_dom"/>
</dbReference>
<feature type="domain" description="PX" evidence="2">
    <location>
        <begin position="3"/>
        <end position="120"/>
    </location>
</feature>
<dbReference type="PANTHER" id="PTHR22775:SF3">
    <property type="entry name" value="SORTING NEXIN-13"/>
    <property type="match status" value="1"/>
</dbReference>
<dbReference type="PROSITE" id="PS50195">
    <property type="entry name" value="PX"/>
    <property type="match status" value="1"/>
</dbReference>
<dbReference type="SMART" id="SM00312">
    <property type="entry name" value="PX"/>
    <property type="match status" value="1"/>
</dbReference>
<dbReference type="Gene3D" id="1.20.5.110">
    <property type="match status" value="1"/>
</dbReference>
<dbReference type="OrthoDB" id="428895at2759"/>
<feature type="domain" description="T-SNARE coiled-coil homology" evidence="1">
    <location>
        <begin position="295"/>
        <end position="357"/>
    </location>
</feature>
<gene>
    <name evidence="3" type="ORF">K493DRAFT_209928</name>
</gene>
<dbReference type="STRING" id="1314790.A0A1Y1YU12"/>
<sequence>MAEVIKSIRITTVEVRDSPSVHIVYKIDVQGGVRGWSVYRRYSEFYRLNASFLRSFPKQPLPYQLPPKIYSLFSSCRGIESIEERREGLARYLKSILDDADSRWRDTAEWRGFLDVPKVKNLDLAKNFTSESWLDEVHTIKEMIRQSRTNLLRRDNHYSQQEVAAAHNLTFQVKKEIALLNQRLNTLKNGLAYLAGVGEEDAVISEWERTRRGDKLNKLSDEISILSERVAVGAHESPKSPPATLINRRDSYSSLRTIPKKGSFSSRVFGNAKVMPKDVEETSGLDSDGLINLQQQMMQKQNTSLEQFSEILKRQLRVGALIGQELDTHNQLLSELSQDVDVSQSKMKVATKRLERIR</sequence>
<reference evidence="3 4" key="1">
    <citation type="submission" date="2016-07" db="EMBL/GenBank/DDBJ databases">
        <title>Pervasive Adenine N6-methylation of Active Genes in Fungi.</title>
        <authorList>
            <consortium name="DOE Joint Genome Institute"/>
            <person name="Mondo S.J."/>
            <person name="Dannebaum R.O."/>
            <person name="Kuo R.C."/>
            <person name="Labutti K."/>
            <person name="Haridas S."/>
            <person name="Kuo A."/>
            <person name="Salamov A."/>
            <person name="Ahrendt S.R."/>
            <person name="Lipzen A."/>
            <person name="Sullivan W."/>
            <person name="Andreopoulos W.B."/>
            <person name="Clum A."/>
            <person name="Lindquist E."/>
            <person name="Daum C."/>
            <person name="Ramamoorthy G.K."/>
            <person name="Gryganskyi A."/>
            <person name="Culley D."/>
            <person name="Magnuson J.K."/>
            <person name="James T.Y."/>
            <person name="O'Malley M.A."/>
            <person name="Stajich J.E."/>
            <person name="Spatafora J.W."/>
            <person name="Visel A."/>
            <person name="Grigoriev I.V."/>
        </authorList>
    </citation>
    <scope>NUCLEOTIDE SEQUENCE [LARGE SCALE GENOMIC DNA]</scope>
    <source>
        <strain evidence="3 4">CBS 931.73</strain>
    </source>
</reference>
<name>A0A1Y1YU12_9FUNG</name>
<evidence type="ECO:0000313" key="3">
    <source>
        <dbReference type="EMBL" id="ORY01217.1"/>
    </source>
</evidence>
<dbReference type="FunCoup" id="A0A1Y1YU12">
    <property type="interactions" value="99"/>
</dbReference>
<dbReference type="Proteomes" id="UP000193498">
    <property type="component" value="Unassembled WGS sequence"/>
</dbReference>
<dbReference type="PANTHER" id="PTHR22775">
    <property type="entry name" value="SORTING NEXIN"/>
    <property type="match status" value="1"/>
</dbReference>
<evidence type="ECO:0000259" key="2">
    <source>
        <dbReference type="PROSITE" id="PS50195"/>
    </source>
</evidence>
<dbReference type="Pfam" id="PF00787">
    <property type="entry name" value="PX"/>
    <property type="match status" value="1"/>
</dbReference>
<dbReference type="EMBL" id="MCFE01000072">
    <property type="protein sequence ID" value="ORY01217.1"/>
    <property type="molecule type" value="Genomic_DNA"/>
</dbReference>
<evidence type="ECO:0000313" key="4">
    <source>
        <dbReference type="Proteomes" id="UP000193498"/>
    </source>
</evidence>
<dbReference type="SUPFAM" id="SSF64268">
    <property type="entry name" value="PX domain"/>
    <property type="match status" value="1"/>
</dbReference>
<proteinExistence type="predicted"/>
<evidence type="ECO:0000259" key="1">
    <source>
        <dbReference type="PROSITE" id="PS50192"/>
    </source>
</evidence>
<dbReference type="InterPro" id="IPR036871">
    <property type="entry name" value="PX_dom_sf"/>
</dbReference>
<keyword evidence="4" id="KW-1185">Reference proteome</keyword>
<protein>
    <submittedName>
        <fullName evidence="3">Phox-like protein</fullName>
    </submittedName>
</protein>
<dbReference type="GO" id="GO:0035091">
    <property type="term" value="F:phosphatidylinositol binding"/>
    <property type="evidence" value="ECO:0007669"/>
    <property type="project" value="InterPro"/>
</dbReference>
<dbReference type="InterPro" id="IPR000727">
    <property type="entry name" value="T_SNARE_dom"/>
</dbReference>
<dbReference type="AlphaFoldDB" id="A0A1Y1YU12"/>
<dbReference type="CDD" id="cd15858">
    <property type="entry name" value="SNARE_VAM7"/>
    <property type="match status" value="1"/>
</dbReference>
<dbReference type="SUPFAM" id="SSF58038">
    <property type="entry name" value="SNARE fusion complex"/>
    <property type="match status" value="1"/>
</dbReference>